<dbReference type="Proteomes" id="UP001281761">
    <property type="component" value="Unassembled WGS sequence"/>
</dbReference>
<feature type="compositionally biased region" description="Polar residues" evidence="1">
    <location>
        <begin position="177"/>
        <end position="188"/>
    </location>
</feature>
<evidence type="ECO:0000313" key="3">
    <source>
        <dbReference type="Proteomes" id="UP001281761"/>
    </source>
</evidence>
<proteinExistence type="predicted"/>
<dbReference type="EMBL" id="JARBJD010000054">
    <property type="protein sequence ID" value="KAK2956603.1"/>
    <property type="molecule type" value="Genomic_DNA"/>
</dbReference>
<accession>A0ABQ9XYR0</accession>
<organism evidence="2 3">
    <name type="scientific">Blattamonas nauphoetae</name>
    <dbReference type="NCBI Taxonomy" id="2049346"/>
    <lineage>
        <taxon>Eukaryota</taxon>
        <taxon>Metamonada</taxon>
        <taxon>Preaxostyla</taxon>
        <taxon>Oxymonadida</taxon>
        <taxon>Blattamonas</taxon>
    </lineage>
</organism>
<comment type="caution">
    <text evidence="2">The sequence shown here is derived from an EMBL/GenBank/DDBJ whole genome shotgun (WGS) entry which is preliminary data.</text>
</comment>
<evidence type="ECO:0000313" key="2">
    <source>
        <dbReference type="EMBL" id="KAK2956603.1"/>
    </source>
</evidence>
<feature type="region of interest" description="Disordered" evidence="1">
    <location>
        <begin position="107"/>
        <end position="199"/>
    </location>
</feature>
<protein>
    <recommendedName>
        <fullName evidence="4">Mif2/CENP-C cupin domain-containing protein</fullName>
    </recommendedName>
</protein>
<gene>
    <name evidence="2" type="ORF">BLNAU_8443</name>
</gene>
<sequence length="352" mass="39616">MTFRDVASRNVSLVPSNISRISSQTSKAKQNLLEEAYASKMKQRALSKMKTTRKSNQPSLSFRETKITDFLGSKTVPSEGMVIELPPEEPFPHNSTPIQTPSVHVLPEKKEQSAQSELDIVIKDEPIKPQKRKQSTKSPNTEKRKKNEIHSVIVPKESLLSKLTQELSPRSKPDSLHSPQRESSFNSDVSDHNPGGNRGFSLASILPKLGKMNEVKEREIIHNRRVDSFVTGWQKFRIEDQTFGVENGFSVLRNTDTDQHQEQTFTGVIITILAQDRSTFMDISLNPNSVTTVAVAAKELSIFVLEGTVRLARNVDTFIDLSRHDHAIVHEGDNFVLANSDQHVKARVRIFN</sequence>
<evidence type="ECO:0008006" key="4">
    <source>
        <dbReference type="Google" id="ProtNLM"/>
    </source>
</evidence>
<reference evidence="2 3" key="1">
    <citation type="journal article" date="2022" name="bioRxiv">
        <title>Genomics of Preaxostyla Flagellates Illuminates Evolutionary Transitions and the Path Towards Mitochondrial Loss.</title>
        <authorList>
            <person name="Novak L.V.F."/>
            <person name="Treitli S.C."/>
            <person name="Pyrih J."/>
            <person name="Halakuc P."/>
            <person name="Pipaliya S.V."/>
            <person name="Vacek V."/>
            <person name="Brzon O."/>
            <person name="Soukal P."/>
            <person name="Eme L."/>
            <person name="Dacks J.B."/>
            <person name="Karnkowska A."/>
            <person name="Elias M."/>
            <person name="Hampl V."/>
        </authorList>
    </citation>
    <scope>NUCLEOTIDE SEQUENCE [LARGE SCALE GENOMIC DNA]</scope>
    <source>
        <strain evidence="2">NAU3</strain>
        <tissue evidence="2">Gut</tissue>
    </source>
</reference>
<keyword evidence="3" id="KW-1185">Reference proteome</keyword>
<evidence type="ECO:0000256" key="1">
    <source>
        <dbReference type="SAM" id="MobiDB-lite"/>
    </source>
</evidence>
<name>A0ABQ9XYR0_9EUKA</name>